<dbReference type="Proteomes" id="UP000193411">
    <property type="component" value="Unassembled WGS sequence"/>
</dbReference>
<dbReference type="EMBL" id="MCFL01000081">
    <property type="protein sequence ID" value="ORZ30562.1"/>
    <property type="molecule type" value="Genomic_DNA"/>
</dbReference>
<dbReference type="AlphaFoldDB" id="A0A1Y2HBW6"/>
<evidence type="ECO:0000313" key="1">
    <source>
        <dbReference type="EMBL" id="ORZ30562.1"/>
    </source>
</evidence>
<accession>A0A1Y2HBW6</accession>
<gene>
    <name evidence="1" type="ORF">BCR44DRAFT_40078</name>
</gene>
<proteinExistence type="predicted"/>
<organism evidence="1 2">
    <name type="scientific">Catenaria anguillulae PL171</name>
    <dbReference type="NCBI Taxonomy" id="765915"/>
    <lineage>
        <taxon>Eukaryota</taxon>
        <taxon>Fungi</taxon>
        <taxon>Fungi incertae sedis</taxon>
        <taxon>Blastocladiomycota</taxon>
        <taxon>Blastocladiomycetes</taxon>
        <taxon>Blastocladiales</taxon>
        <taxon>Catenariaceae</taxon>
        <taxon>Catenaria</taxon>
    </lineage>
</organism>
<comment type="caution">
    <text evidence="1">The sequence shown here is derived from an EMBL/GenBank/DDBJ whole genome shotgun (WGS) entry which is preliminary data.</text>
</comment>
<reference evidence="1 2" key="1">
    <citation type="submission" date="2016-07" db="EMBL/GenBank/DDBJ databases">
        <title>Pervasive Adenine N6-methylation of Active Genes in Fungi.</title>
        <authorList>
            <consortium name="DOE Joint Genome Institute"/>
            <person name="Mondo S.J."/>
            <person name="Dannebaum R.O."/>
            <person name="Kuo R.C."/>
            <person name="Labutti K."/>
            <person name="Haridas S."/>
            <person name="Kuo A."/>
            <person name="Salamov A."/>
            <person name="Ahrendt S.R."/>
            <person name="Lipzen A."/>
            <person name="Sullivan W."/>
            <person name="Andreopoulos W.B."/>
            <person name="Clum A."/>
            <person name="Lindquist E."/>
            <person name="Daum C."/>
            <person name="Ramamoorthy G.K."/>
            <person name="Gryganskyi A."/>
            <person name="Culley D."/>
            <person name="Magnuson J.K."/>
            <person name="James T.Y."/>
            <person name="O'Malley M.A."/>
            <person name="Stajich J.E."/>
            <person name="Spatafora J.W."/>
            <person name="Visel A."/>
            <person name="Grigoriev I.V."/>
        </authorList>
    </citation>
    <scope>NUCLEOTIDE SEQUENCE [LARGE SCALE GENOMIC DNA]</scope>
    <source>
        <strain evidence="1 2">PL171</strain>
    </source>
</reference>
<keyword evidence="2" id="KW-1185">Reference proteome</keyword>
<name>A0A1Y2HBW6_9FUNG</name>
<evidence type="ECO:0000313" key="2">
    <source>
        <dbReference type="Proteomes" id="UP000193411"/>
    </source>
</evidence>
<protein>
    <submittedName>
        <fullName evidence="1">Uncharacterized protein</fullName>
    </submittedName>
</protein>
<sequence>MNSPQTAGTECFVKEDCAESMGWYKHDIRYDDAWCYTRTNPGWEAARRWYEASPNC</sequence>